<dbReference type="OrthoDB" id="6687756at2"/>
<name>G8QMP0_AZOOP</name>
<evidence type="ECO:0000313" key="2">
    <source>
        <dbReference type="Proteomes" id="UP000005633"/>
    </source>
</evidence>
<sequence length="140" mass="15067">MNRETIYSALFDRLKDIPGIVTASRRLRHWSDVGQGDQPALFQAQKTQTAVQQTGTSGKWLLPADLYLYVQNQSADGPSAALNTLIDAVEAALAPDNPIKNTNTLGGLVEYCRIEGVIETDEGTLGDQAVAIVPVVILTT</sequence>
<organism evidence="1 2">
    <name type="scientific">Azospira oryzae (strain ATCC BAA-33 / DSM 13638 / PS)</name>
    <name type="common">Dechlorosoma suillum</name>
    <dbReference type="NCBI Taxonomy" id="640081"/>
    <lineage>
        <taxon>Bacteria</taxon>
        <taxon>Pseudomonadati</taxon>
        <taxon>Pseudomonadota</taxon>
        <taxon>Betaproteobacteria</taxon>
        <taxon>Rhodocyclales</taxon>
        <taxon>Rhodocyclaceae</taxon>
        <taxon>Azospira</taxon>
    </lineage>
</organism>
<evidence type="ECO:0000313" key="1">
    <source>
        <dbReference type="EMBL" id="AEV24620.1"/>
    </source>
</evidence>
<dbReference type="AlphaFoldDB" id="G8QMP0"/>
<accession>G8QMP0</accession>
<proteinExistence type="predicted"/>
<protein>
    <submittedName>
        <fullName evidence="1">Uncharacterized protein</fullName>
    </submittedName>
</protein>
<reference evidence="1 2" key="1">
    <citation type="journal article" date="2012" name="J. Bacteriol.">
        <title>Complete genome sequence of the anaerobic perchlorate-reducing bacterium Azospira suillum strain PS.</title>
        <authorList>
            <person name="Byrne-Bailey K.G."/>
            <person name="Coates J.D."/>
        </authorList>
    </citation>
    <scope>NUCLEOTIDE SEQUENCE [LARGE SCALE GENOMIC DNA]</scope>
    <source>
        <strain evidence="2">ATCC BAA-33 / DSM 13638 / PS</strain>
    </source>
</reference>
<gene>
    <name evidence="1" type="ordered locus">Dsui_0200</name>
</gene>
<dbReference type="KEGG" id="dsu:Dsui_0200"/>
<dbReference type="RefSeq" id="WP_014235322.1">
    <property type="nucleotide sequence ID" value="NC_016616.1"/>
</dbReference>
<dbReference type="STRING" id="640081.Dsui_0200"/>
<dbReference type="Proteomes" id="UP000005633">
    <property type="component" value="Chromosome"/>
</dbReference>
<dbReference type="HOGENOM" id="CLU_1802488_0_0_4"/>
<dbReference type="EMBL" id="CP003153">
    <property type="protein sequence ID" value="AEV24620.1"/>
    <property type="molecule type" value="Genomic_DNA"/>
</dbReference>
<dbReference type="eggNOG" id="ENOG5032WHN">
    <property type="taxonomic scope" value="Bacteria"/>
</dbReference>